<dbReference type="EMBL" id="BMUT01000006">
    <property type="protein sequence ID" value="GGX85539.1"/>
    <property type="molecule type" value="Genomic_DNA"/>
</dbReference>
<evidence type="ECO:0000313" key="4">
    <source>
        <dbReference type="Proteomes" id="UP000659223"/>
    </source>
</evidence>
<keyword evidence="4" id="KW-1185">Reference proteome</keyword>
<proteinExistence type="predicted"/>
<feature type="region of interest" description="Disordered" evidence="1">
    <location>
        <begin position="1"/>
        <end position="25"/>
    </location>
</feature>
<comment type="caution">
    <text evidence="3">The sequence shown here is derived from an EMBL/GenBank/DDBJ whole genome shotgun (WGS) entry which is preliminary data.</text>
</comment>
<sequence length="432" mass="47950">MGMMNTGEGPVSTPPQAVAPPPPWQAPTAVERGLYEAKMRGDWPAYFDVLGGADLFLAISRQRADAAPDTVFFSPYWNPQTQTECLAVFTEGMLPAPVADPVFEARSLGWYARAWEAGDPPFLAVNPGSPCEAFLPTTPAHRAVWQQHHERARNAQSACGHSHAHGKLRALHVGGPLHGPVAHGLACAALLFVKNGELWNSMAYHGSGYHHERYRLEKYWGVTSREDWFSTQERLLNADVISGVWQFVLRIRHVLARDFAGAVAIEHWRESAERVLRRSIAEAGEARITPEGVIPAEPVSAAEAESQAAGVRRMIGRIARYEARFRADGLLPEGSFIRTTEAWDYGRASGMARWGLGARFCTLPEAEQAVLRAGRAAQGAYRSWEEFSAGYILGRCLHFDEEEFGPWYEEMVDAHRILTTDPASPWLNIPWK</sequence>
<dbReference type="Proteomes" id="UP000659223">
    <property type="component" value="Unassembled WGS sequence"/>
</dbReference>
<gene>
    <name evidence="3" type="ORF">GCM10010324_34220</name>
</gene>
<dbReference type="InterPro" id="IPR009677">
    <property type="entry name" value="DUF1266"/>
</dbReference>
<reference evidence="4" key="1">
    <citation type="journal article" date="2019" name="Int. J. Syst. Evol. Microbiol.">
        <title>The Global Catalogue of Microorganisms (GCM) 10K type strain sequencing project: providing services to taxonomists for standard genome sequencing and annotation.</title>
        <authorList>
            <consortium name="The Broad Institute Genomics Platform"/>
            <consortium name="The Broad Institute Genome Sequencing Center for Infectious Disease"/>
            <person name="Wu L."/>
            <person name="Ma J."/>
        </authorList>
    </citation>
    <scope>NUCLEOTIDE SEQUENCE [LARGE SCALE GENOMIC DNA]</scope>
    <source>
        <strain evidence="4">JCM 4586</strain>
    </source>
</reference>
<dbReference type="Pfam" id="PF06889">
    <property type="entry name" value="DUF1266"/>
    <property type="match status" value="1"/>
</dbReference>
<evidence type="ECO:0000256" key="1">
    <source>
        <dbReference type="SAM" id="MobiDB-lite"/>
    </source>
</evidence>
<evidence type="ECO:0000259" key="2">
    <source>
        <dbReference type="Pfam" id="PF06889"/>
    </source>
</evidence>
<name>A0ABQ2YL30_9ACTN</name>
<organism evidence="3 4">
    <name type="scientific">Streptomyces hiroshimensis</name>
    <dbReference type="NCBI Taxonomy" id="66424"/>
    <lineage>
        <taxon>Bacteria</taxon>
        <taxon>Bacillati</taxon>
        <taxon>Actinomycetota</taxon>
        <taxon>Actinomycetes</taxon>
        <taxon>Kitasatosporales</taxon>
        <taxon>Streptomycetaceae</taxon>
        <taxon>Streptomyces</taxon>
    </lineage>
</organism>
<accession>A0ABQ2YL30</accession>
<protein>
    <recommendedName>
        <fullName evidence="2">DUF1266 domain-containing protein</fullName>
    </recommendedName>
</protein>
<evidence type="ECO:0000313" key="3">
    <source>
        <dbReference type="EMBL" id="GGX85539.1"/>
    </source>
</evidence>
<feature type="domain" description="DUF1266" evidence="2">
    <location>
        <begin position="215"/>
        <end position="431"/>
    </location>
</feature>